<name>A0A1G6VHI3_9NOCA</name>
<organism evidence="1 2">
    <name type="scientific">Rhodococcus tukisamuensis</name>
    <dbReference type="NCBI Taxonomy" id="168276"/>
    <lineage>
        <taxon>Bacteria</taxon>
        <taxon>Bacillati</taxon>
        <taxon>Actinomycetota</taxon>
        <taxon>Actinomycetes</taxon>
        <taxon>Mycobacteriales</taxon>
        <taxon>Nocardiaceae</taxon>
        <taxon>Rhodococcus</taxon>
    </lineage>
</organism>
<sequence length="159" mass="17560">MRIASHLEKFDRLTDLRDRLDPLEDFELWYWTTLTASTNAYNASLHLAGLTDDDSVFSTVPGVHLVRQADGGYARELRGPGDVSHVGWPSIPGPIPEDIRCMEYSIEAIEEYSDPCLRGDSELTLQIIAECERAFAEIAKTLANRAAPAIPNDRAAVGS</sequence>
<evidence type="ECO:0000313" key="1">
    <source>
        <dbReference type="EMBL" id="SDD53092.1"/>
    </source>
</evidence>
<protein>
    <submittedName>
        <fullName evidence="1">Uncharacterized protein</fullName>
    </submittedName>
</protein>
<dbReference type="RefSeq" id="WP_072847230.1">
    <property type="nucleotide sequence ID" value="NZ_FNAB01000005.1"/>
</dbReference>
<dbReference type="Proteomes" id="UP000199417">
    <property type="component" value="Unassembled WGS sequence"/>
</dbReference>
<dbReference type="EMBL" id="FNAB01000005">
    <property type="protein sequence ID" value="SDD53092.1"/>
    <property type="molecule type" value="Genomic_DNA"/>
</dbReference>
<reference evidence="1 2" key="1">
    <citation type="submission" date="2016-10" db="EMBL/GenBank/DDBJ databases">
        <authorList>
            <person name="de Groot N.N."/>
        </authorList>
    </citation>
    <scope>NUCLEOTIDE SEQUENCE [LARGE SCALE GENOMIC DNA]</scope>
    <source>
        <strain evidence="1 2">JCM 11308</strain>
    </source>
</reference>
<keyword evidence="2" id="KW-1185">Reference proteome</keyword>
<accession>A0A1G6VHI3</accession>
<evidence type="ECO:0000313" key="2">
    <source>
        <dbReference type="Proteomes" id="UP000199417"/>
    </source>
</evidence>
<dbReference type="STRING" id="168276.SAMN05444580_10511"/>
<proteinExistence type="predicted"/>
<gene>
    <name evidence="1" type="ORF">SAMN05444580_10511</name>
</gene>
<dbReference type="AlphaFoldDB" id="A0A1G6VHI3"/>